<accession>A0A1X7TGG9</accession>
<protein>
    <submittedName>
        <fullName evidence="1">Uncharacterized protein</fullName>
    </submittedName>
</protein>
<dbReference type="InParanoid" id="A0A1X7TGG9"/>
<organism evidence="1">
    <name type="scientific">Amphimedon queenslandica</name>
    <name type="common">Sponge</name>
    <dbReference type="NCBI Taxonomy" id="400682"/>
    <lineage>
        <taxon>Eukaryota</taxon>
        <taxon>Metazoa</taxon>
        <taxon>Porifera</taxon>
        <taxon>Demospongiae</taxon>
        <taxon>Heteroscleromorpha</taxon>
        <taxon>Haplosclerida</taxon>
        <taxon>Niphatidae</taxon>
        <taxon>Amphimedon</taxon>
    </lineage>
</organism>
<proteinExistence type="predicted"/>
<reference evidence="1" key="1">
    <citation type="submission" date="2017-05" db="UniProtKB">
        <authorList>
            <consortium name="EnsemblMetazoa"/>
        </authorList>
    </citation>
    <scope>IDENTIFICATION</scope>
</reference>
<evidence type="ECO:0000313" key="1">
    <source>
        <dbReference type="EnsemblMetazoa" id="Aqu2.1.13795_001"/>
    </source>
</evidence>
<sequence length="106" mass="12492">MTLNKHTDGRFYIGDFTLVTNHLLITCIYTNNLLYVYLNLSEWLDDLIVTKTPSSHLFSYCLTLSSLALSSHDFIEHSLWERGLLQIKIVIIILMQKNYLILYLHW</sequence>
<dbReference type="AlphaFoldDB" id="A0A1X7TGG9"/>
<dbReference type="EnsemblMetazoa" id="Aqu2.1.13795_001">
    <property type="protein sequence ID" value="Aqu2.1.13795_001"/>
    <property type="gene ID" value="Aqu2.1.13795"/>
</dbReference>
<name>A0A1X7TGG9_AMPQE</name>